<name>A0AAP9EUS9_GLUTH</name>
<evidence type="ECO:0000256" key="2">
    <source>
        <dbReference type="ARBA" id="ARBA00022679"/>
    </source>
</evidence>
<gene>
    <name evidence="3" type="ORF">FXF46_15885</name>
</gene>
<evidence type="ECO:0008006" key="5">
    <source>
        <dbReference type="Google" id="ProtNLM"/>
    </source>
</evidence>
<dbReference type="Gene3D" id="3.40.50.150">
    <property type="entry name" value="Vaccinia Virus protein VP39"/>
    <property type="match status" value="1"/>
</dbReference>
<dbReference type="SUPFAM" id="SSF53335">
    <property type="entry name" value="S-adenosyl-L-methionine-dependent methyltransferases"/>
    <property type="match status" value="1"/>
</dbReference>
<geneLocation type="plasmid" evidence="3 4">
    <name>unnamed1</name>
</geneLocation>
<dbReference type="InterPro" id="IPR007213">
    <property type="entry name" value="Ppm1/Ppm2/Tcmp"/>
</dbReference>
<accession>A0AAP9EUS9</accession>
<dbReference type="KEGG" id="gti:FXF46_15885"/>
<dbReference type="PANTHER" id="PTHR43619:SF2">
    <property type="entry name" value="S-ADENOSYL-L-METHIONINE-DEPENDENT METHYLTRANSFERASES SUPERFAMILY PROTEIN"/>
    <property type="match status" value="1"/>
</dbReference>
<keyword evidence="1" id="KW-0489">Methyltransferase</keyword>
<dbReference type="GO" id="GO:0032259">
    <property type="term" value="P:methylation"/>
    <property type="evidence" value="ECO:0007669"/>
    <property type="project" value="UniProtKB-KW"/>
</dbReference>
<dbReference type="RefSeq" id="WP_148621271.1">
    <property type="nucleotide sequence ID" value="NZ_CP043044.1"/>
</dbReference>
<protein>
    <recommendedName>
        <fullName evidence="5">Class I SAM-dependent methyltransferase</fullName>
    </recommendedName>
</protein>
<dbReference type="AlphaFoldDB" id="A0AAP9EUS9"/>
<dbReference type="InterPro" id="IPR029063">
    <property type="entry name" value="SAM-dependent_MTases_sf"/>
</dbReference>
<evidence type="ECO:0000256" key="1">
    <source>
        <dbReference type="ARBA" id="ARBA00022603"/>
    </source>
</evidence>
<keyword evidence="3" id="KW-0614">Plasmid</keyword>
<reference evidence="3 4" key="1">
    <citation type="submission" date="2019-08" db="EMBL/GenBank/DDBJ databases">
        <title>Gluconobacter frateurii HD924 genome.</title>
        <authorList>
            <person name="Liu Y."/>
            <person name="Zhang P."/>
        </authorList>
    </citation>
    <scope>NUCLEOTIDE SEQUENCE [LARGE SCALE GENOMIC DNA]</scope>
    <source>
        <strain evidence="3 4">HD924</strain>
        <plasmid evidence="3 4">unnamed1</plasmid>
    </source>
</reference>
<evidence type="ECO:0000313" key="3">
    <source>
        <dbReference type="EMBL" id="QEH97778.1"/>
    </source>
</evidence>
<dbReference type="PANTHER" id="PTHR43619">
    <property type="entry name" value="S-ADENOSYL-L-METHIONINE-DEPENDENT METHYLTRANSFERASE YKTD-RELATED"/>
    <property type="match status" value="1"/>
</dbReference>
<dbReference type="Proteomes" id="UP000323560">
    <property type="component" value="Plasmid unnamed1"/>
</dbReference>
<evidence type="ECO:0000313" key="4">
    <source>
        <dbReference type="Proteomes" id="UP000323560"/>
    </source>
</evidence>
<keyword evidence="2" id="KW-0808">Transferase</keyword>
<dbReference type="GO" id="GO:0008168">
    <property type="term" value="F:methyltransferase activity"/>
    <property type="evidence" value="ECO:0007669"/>
    <property type="project" value="UniProtKB-KW"/>
</dbReference>
<dbReference type="EMBL" id="CP043044">
    <property type="protein sequence ID" value="QEH97778.1"/>
    <property type="molecule type" value="Genomic_DNA"/>
</dbReference>
<sequence>MEVAPNYSDPVISSLTGVTETLLITLAARVLAPWENPDLKFEDPVAEYVARTIALDINRFKSDRKTMRGAVSRAIWFDKVVFRLLTAHPGATCISFGSGLDVRQSRLAGVEYSSWIDVELPDVHDLRRRFVPQKWRREEVVSEVAHPVSWLESVSATSGQPIIFFAEGVFLYLDRDTIVSLLSALINLGKINNSKVFIVIDLISPILARLSRKNTSVRSTGANFTIGVNTPDQVTSMFPELNILESTDLMDVLGVSAALFRRLYQAATWGKLPYSGCCFST</sequence>
<proteinExistence type="predicted"/>
<dbReference type="Pfam" id="PF04072">
    <property type="entry name" value="LCM"/>
    <property type="match status" value="1"/>
</dbReference>
<organism evidence="3 4">
    <name type="scientific">Gluconobacter thailandicus</name>
    <dbReference type="NCBI Taxonomy" id="257438"/>
    <lineage>
        <taxon>Bacteria</taxon>
        <taxon>Pseudomonadati</taxon>
        <taxon>Pseudomonadota</taxon>
        <taxon>Alphaproteobacteria</taxon>
        <taxon>Acetobacterales</taxon>
        <taxon>Acetobacteraceae</taxon>
        <taxon>Gluconobacter</taxon>
    </lineage>
</organism>